<keyword evidence="3" id="KW-1185">Reference proteome</keyword>
<evidence type="ECO:0000256" key="1">
    <source>
        <dbReference type="SAM" id="SignalP"/>
    </source>
</evidence>
<evidence type="ECO:0000313" key="3">
    <source>
        <dbReference type="Proteomes" id="UP001218638"/>
    </source>
</evidence>
<dbReference type="Proteomes" id="UP001218638">
    <property type="component" value="Chromosome"/>
</dbReference>
<name>A0AAF0CR82_9BACT</name>
<organism evidence="2 3">
    <name type="scientific">Synoicihabitans lomoniglobus</name>
    <dbReference type="NCBI Taxonomy" id="2909285"/>
    <lineage>
        <taxon>Bacteria</taxon>
        <taxon>Pseudomonadati</taxon>
        <taxon>Verrucomicrobiota</taxon>
        <taxon>Opitutia</taxon>
        <taxon>Opitutales</taxon>
        <taxon>Opitutaceae</taxon>
        <taxon>Synoicihabitans</taxon>
    </lineage>
</organism>
<evidence type="ECO:0000313" key="2">
    <source>
        <dbReference type="EMBL" id="WED66590.1"/>
    </source>
</evidence>
<protein>
    <recommendedName>
        <fullName evidence="4">Lipoprotein</fullName>
    </recommendedName>
</protein>
<accession>A0AAF0CR82</accession>
<reference evidence="2" key="1">
    <citation type="submission" date="2023-03" db="EMBL/GenBank/DDBJ databases">
        <title>Lomoglobus Profundus gen. nov., sp. nov., a novel member of the phylum Verrucomicrobia, isolated from deep-marine sediment of South China Sea.</title>
        <authorList>
            <person name="Ahmad T."/>
            <person name="Ishaq S.E."/>
            <person name="Wang F."/>
        </authorList>
    </citation>
    <scope>NUCLEOTIDE SEQUENCE</scope>
    <source>
        <strain evidence="2">LMO-M01</strain>
    </source>
</reference>
<sequence>MSLRFLRNVMVLVALTLWSAASAHCSMEAAGFLMISVEADAGCCQPADGCEDDACDMVEGADYSAPTLAHKLPPPQLVPEFCLRCAHVLLVAPAGELVFQPETTPDLEHLTWVPIWHFARRAAPPSRAPSILS</sequence>
<feature type="signal peptide" evidence="1">
    <location>
        <begin position="1"/>
        <end position="23"/>
    </location>
</feature>
<feature type="chain" id="PRO_5041977305" description="Lipoprotein" evidence="1">
    <location>
        <begin position="24"/>
        <end position="133"/>
    </location>
</feature>
<keyword evidence="1" id="KW-0732">Signal</keyword>
<dbReference type="RefSeq" id="WP_330927939.1">
    <property type="nucleotide sequence ID" value="NZ_CP119075.1"/>
</dbReference>
<gene>
    <name evidence="2" type="ORF">PXH66_06975</name>
</gene>
<dbReference type="AlphaFoldDB" id="A0AAF0CR82"/>
<proteinExistence type="predicted"/>
<dbReference type="EMBL" id="CP119075">
    <property type="protein sequence ID" value="WED66590.1"/>
    <property type="molecule type" value="Genomic_DNA"/>
</dbReference>
<evidence type="ECO:0008006" key="4">
    <source>
        <dbReference type="Google" id="ProtNLM"/>
    </source>
</evidence>
<dbReference type="KEGG" id="slom:PXH66_06975"/>